<dbReference type="SMART" id="SM00060">
    <property type="entry name" value="FN3"/>
    <property type="match status" value="2"/>
</dbReference>
<proteinExistence type="predicted"/>
<dbReference type="PANTHER" id="PTHR48483">
    <property type="entry name" value="INTERLEUKIN-27 SUBUNIT BETA"/>
    <property type="match status" value="1"/>
</dbReference>
<evidence type="ECO:0000256" key="2">
    <source>
        <dbReference type="SAM" id="Phobius"/>
    </source>
</evidence>
<dbReference type="InterPro" id="IPR003961">
    <property type="entry name" value="FN3_dom"/>
</dbReference>
<dbReference type="EMBL" id="JAZGQO010000003">
    <property type="protein sequence ID" value="KAK6188231.1"/>
    <property type="molecule type" value="Genomic_DNA"/>
</dbReference>
<dbReference type="SUPFAM" id="SSF48726">
    <property type="entry name" value="Immunoglobulin"/>
    <property type="match status" value="1"/>
</dbReference>
<feature type="compositionally biased region" description="Low complexity" evidence="1">
    <location>
        <begin position="937"/>
        <end position="967"/>
    </location>
</feature>
<sequence length="991" mass="111198">MIDRNLSVNGDLLPQRPYIYIGEELELTCTQEELPSTGYYFTKGEDIISPSFVTITSNITAILKITVNKSSDAGRYGCWAVNVTDEKEIIGTQFVTVEYAPQKVENLTCIVYDWTEGMKCTWNLGVEYINSEDISVIVYYRVFSKNSFFPCPHLTNRSCVWNSDEFMGAYSYDIYVIVNNTVKNDVNSTFEHFITNENVEPYPIIDLELQQKNRTCITITWSHTSIRKKIFKVMYVLRNKTNVLDVFTDDQNIIREYCDLSPYTDYTLNISCKPEGSGYWSKVKDIVVTTLQDVPLTGPDVIAGCFSVSQCDGSKHRSVMIYWGDVEEDNRQGEIIGYLIQQGNQNYSVSNEIHNLEIPVKLNCHVNQTFNIYSKTEIGYSKNYSEIRVPASHTELAVANNLTVELIEGEYNDSIVARWIVDDQWQNVSYHVVWCLLTQKSTCQSGVSWKKSIRDSKQLLLPFTSANWRQYHYGISAEKDNLSSGLHWTDCRITKTAKPPVPPDGIRITEKTKSLEIRWNPGHCSLDSEAYIHGYKIAVCQVEDCNNESTKVYKTDRNDGVYVLKGLQPKTNYSISLQAMALAGPGPESSAMFGIPRDEESFRREYIVGIAIGSILLLIFFIIGIVFLRMKICNFSPYKIKNPEENLDPTDQCKPYIPTQYSPTHQILLTTSLPESPSTDIVSDDVLAIDISPTSDVKFSSLTNGLISNVENIKEDVFAQCNGNAVKSGPQKSNPAIGECNQSEFIPQELFTSDFHDDRHTANDTGRHKSNECHKLNKCNGYVPHMKNVGNGNVSHADTMLTDEAIANTDIVETTYNVKNRKENIVTGDSESSDSGRSHCKHFAVSVMEDDNFNYDDNLRHCEQENNEQTGGPKIEQVEGSKNEQVAGKQVEGFKNGQVESSKNEQVESSKSEQIVIQNSAEQLLFNISRCVANPQSLPSESGHSTGSSLSPYVKTGCDSSGTSSDDICLSQSDNHENNDDSAAVIQTTDV</sequence>
<dbReference type="Pfam" id="PF00041">
    <property type="entry name" value="fn3"/>
    <property type="match status" value="1"/>
</dbReference>
<evidence type="ECO:0000313" key="5">
    <source>
        <dbReference type="Proteomes" id="UP001347796"/>
    </source>
</evidence>
<keyword evidence="5" id="KW-1185">Reference proteome</keyword>
<feature type="region of interest" description="Disordered" evidence="1">
    <location>
        <begin position="937"/>
        <end position="991"/>
    </location>
</feature>
<dbReference type="InterPro" id="IPR053073">
    <property type="entry name" value="IL11/IL27_subunit_beta"/>
</dbReference>
<gene>
    <name evidence="4" type="ORF">SNE40_004457</name>
</gene>
<accession>A0AAN8Q0Z4</accession>
<dbReference type="CDD" id="cd00063">
    <property type="entry name" value="FN3"/>
    <property type="match status" value="1"/>
</dbReference>
<reference evidence="4 5" key="1">
    <citation type="submission" date="2024-01" db="EMBL/GenBank/DDBJ databases">
        <title>The genome of the rayed Mediterranean limpet Patella caerulea (Linnaeus, 1758).</title>
        <authorList>
            <person name="Anh-Thu Weber A."/>
            <person name="Halstead-Nussloch G."/>
        </authorList>
    </citation>
    <scope>NUCLEOTIDE SEQUENCE [LARGE SCALE GENOMIC DNA]</scope>
    <source>
        <strain evidence="4">AATW-2023a</strain>
        <tissue evidence="4">Whole specimen</tissue>
    </source>
</reference>
<name>A0AAN8Q0Z4_PATCE</name>
<feature type="region of interest" description="Disordered" evidence="1">
    <location>
        <begin position="864"/>
        <end position="911"/>
    </location>
</feature>
<dbReference type="PANTHER" id="PTHR48483:SF1">
    <property type="entry name" value="INTERLEUKIN-12 RECEPTOR SUBUNIT BETA-1-RELATED"/>
    <property type="match status" value="1"/>
</dbReference>
<feature type="compositionally biased region" description="Basic and acidic residues" evidence="1">
    <location>
        <begin position="902"/>
        <end position="911"/>
    </location>
</feature>
<dbReference type="Gene3D" id="2.60.40.10">
    <property type="entry name" value="Immunoglobulins"/>
    <property type="match status" value="4"/>
</dbReference>
<comment type="caution">
    <text evidence="4">The sequence shown here is derived from an EMBL/GenBank/DDBJ whole genome shotgun (WGS) entry which is preliminary data.</text>
</comment>
<dbReference type="SUPFAM" id="SSF49265">
    <property type="entry name" value="Fibronectin type III"/>
    <property type="match status" value="3"/>
</dbReference>
<evidence type="ECO:0000259" key="3">
    <source>
        <dbReference type="PROSITE" id="PS50853"/>
    </source>
</evidence>
<keyword evidence="2" id="KW-0812">Transmembrane</keyword>
<organism evidence="4 5">
    <name type="scientific">Patella caerulea</name>
    <name type="common">Rayed Mediterranean limpet</name>
    <dbReference type="NCBI Taxonomy" id="87958"/>
    <lineage>
        <taxon>Eukaryota</taxon>
        <taxon>Metazoa</taxon>
        <taxon>Spiralia</taxon>
        <taxon>Lophotrochozoa</taxon>
        <taxon>Mollusca</taxon>
        <taxon>Gastropoda</taxon>
        <taxon>Patellogastropoda</taxon>
        <taxon>Patelloidea</taxon>
        <taxon>Patellidae</taxon>
        <taxon>Patella</taxon>
    </lineage>
</organism>
<feature type="transmembrane region" description="Helical" evidence="2">
    <location>
        <begin position="606"/>
        <end position="628"/>
    </location>
</feature>
<feature type="domain" description="Fibronectin type-III" evidence="3">
    <location>
        <begin position="499"/>
        <end position="599"/>
    </location>
</feature>
<dbReference type="InterPro" id="IPR036116">
    <property type="entry name" value="FN3_sf"/>
</dbReference>
<evidence type="ECO:0000256" key="1">
    <source>
        <dbReference type="SAM" id="MobiDB-lite"/>
    </source>
</evidence>
<keyword evidence="2" id="KW-1133">Transmembrane helix</keyword>
<evidence type="ECO:0000313" key="4">
    <source>
        <dbReference type="EMBL" id="KAK6188231.1"/>
    </source>
</evidence>
<protein>
    <recommendedName>
        <fullName evidence="3">Fibronectin type-III domain-containing protein</fullName>
    </recommendedName>
</protein>
<dbReference type="InterPro" id="IPR013783">
    <property type="entry name" value="Ig-like_fold"/>
</dbReference>
<dbReference type="InterPro" id="IPR036179">
    <property type="entry name" value="Ig-like_dom_sf"/>
</dbReference>
<dbReference type="Proteomes" id="UP001347796">
    <property type="component" value="Unassembled WGS sequence"/>
</dbReference>
<keyword evidence="2" id="KW-0472">Membrane</keyword>
<dbReference type="AlphaFoldDB" id="A0AAN8Q0Z4"/>
<dbReference type="PROSITE" id="PS50853">
    <property type="entry name" value="FN3"/>
    <property type="match status" value="1"/>
</dbReference>